<evidence type="ECO:0000313" key="2">
    <source>
        <dbReference type="Proteomes" id="UP000887013"/>
    </source>
</evidence>
<name>A0A8X6I590_NEPPI</name>
<accession>A0A8X6I590</accession>
<comment type="caution">
    <text evidence="1">The sequence shown here is derived from an EMBL/GenBank/DDBJ whole genome shotgun (WGS) entry which is preliminary data.</text>
</comment>
<proteinExistence type="predicted"/>
<keyword evidence="2" id="KW-1185">Reference proteome</keyword>
<protein>
    <submittedName>
        <fullName evidence="1">Uncharacterized protein</fullName>
    </submittedName>
</protein>
<organism evidence="1 2">
    <name type="scientific">Nephila pilipes</name>
    <name type="common">Giant wood spider</name>
    <name type="synonym">Nephila maculata</name>
    <dbReference type="NCBI Taxonomy" id="299642"/>
    <lineage>
        <taxon>Eukaryota</taxon>
        <taxon>Metazoa</taxon>
        <taxon>Ecdysozoa</taxon>
        <taxon>Arthropoda</taxon>
        <taxon>Chelicerata</taxon>
        <taxon>Arachnida</taxon>
        <taxon>Araneae</taxon>
        <taxon>Araneomorphae</taxon>
        <taxon>Entelegynae</taxon>
        <taxon>Araneoidea</taxon>
        <taxon>Nephilidae</taxon>
        <taxon>Nephila</taxon>
    </lineage>
</organism>
<dbReference type="Proteomes" id="UP000887013">
    <property type="component" value="Unassembled WGS sequence"/>
</dbReference>
<sequence length="83" mass="9796">MIKTEKTRSTLNHSIFVYNDPIAGIRHCDLDGSMLDLDGSCHTPFRRDIPFCERKINEILREEEFLKSNFDISEELFFILELM</sequence>
<gene>
    <name evidence="1" type="ORF">NPIL_604801</name>
</gene>
<dbReference type="EMBL" id="BMAW01087746">
    <property type="protein sequence ID" value="GFS31380.1"/>
    <property type="molecule type" value="Genomic_DNA"/>
</dbReference>
<dbReference type="AlphaFoldDB" id="A0A8X6I590"/>
<evidence type="ECO:0000313" key="1">
    <source>
        <dbReference type="EMBL" id="GFS31380.1"/>
    </source>
</evidence>
<reference evidence="1" key="1">
    <citation type="submission" date="2020-08" db="EMBL/GenBank/DDBJ databases">
        <title>Multicomponent nature underlies the extraordinary mechanical properties of spider dragline silk.</title>
        <authorList>
            <person name="Kono N."/>
            <person name="Nakamura H."/>
            <person name="Mori M."/>
            <person name="Yoshida Y."/>
            <person name="Ohtoshi R."/>
            <person name="Malay A.D."/>
            <person name="Moran D.A.P."/>
            <person name="Tomita M."/>
            <person name="Numata K."/>
            <person name="Arakawa K."/>
        </authorList>
    </citation>
    <scope>NUCLEOTIDE SEQUENCE</scope>
</reference>